<evidence type="ECO:0000313" key="12">
    <source>
        <dbReference type="EMBL" id="PSL36503.1"/>
    </source>
</evidence>
<keyword evidence="4" id="KW-1003">Cell membrane</keyword>
<dbReference type="SUPFAM" id="SSF52540">
    <property type="entry name" value="P-loop containing nucleoside triphosphate hydrolases"/>
    <property type="match status" value="1"/>
</dbReference>
<dbReference type="InterPro" id="IPR003439">
    <property type="entry name" value="ABC_transporter-like_ATP-bd"/>
</dbReference>
<evidence type="ECO:0000256" key="10">
    <source>
        <dbReference type="ARBA" id="ARBA00047624"/>
    </source>
</evidence>
<keyword evidence="3" id="KW-0813">Transport</keyword>
<dbReference type="PANTHER" id="PTHR43166">
    <property type="entry name" value="AMINO ACID IMPORT ATP-BINDING PROTEIN"/>
    <property type="match status" value="1"/>
</dbReference>
<evidence type="ECO:0000313" key="13">
    <source>
        <dbReference type="Proteomes" id="UP000241203"/>
    </source>
</evidence>
<proteinExistence type="inferred from homology"/>
<dbReference type="AlphaFoldDB" id="A0A2P8GR95"/>
<evidence type="ECO:0000256" key="6">
    <source>
        <dbReference type="ARBA" id="ARBA00022840"/>
    </source>
</evidence>
<dbReference type="InterPro" id="IPR027417">
    <property type="entry name" value="P-loop_NTPase"/>
</dbReference>
<dbReference type="GO" id="GO:0005524">
    <property type="term" value="F:ATP binding"/>
    <property type="evidence" value="ECO:0007669"/>
    <property type="project" value="UniProtKB-KW"/>
</dbReference>
<dbReference type="SMART" id="SM00382">
    <property type="entry name" value="AAA"/>
    <property type="match status" value="1"/>
</dbReference>
<dbReference type="PIRSF" id="PIRSF039085">
    <property type="entry name" value="ABC_ATPase_HisP"/>
    <property type="match status" value="1"/>
</dbReference>
<evidence type="ECO:0000256" key="9">
    <source>
        <dbReference type="ARBA" id="ARBA00038850"/>
    </source>
</evidence>
<dbReference type="PANTHER" id="PTHR43166:SF9">
    <property type="entry name" value="GLUTAMATE_ASPARTATE IMPORT ATP-BINDING PROTEIN GLTL"/>
    <property type="match status" value="1"/>
</dbReference>
<dbReference type="EC" id="7.4.2.1" evidence="9"/>
<keyword evidence="8" id="KW-0472">Membrane</keyword>
<sequence>MTIDQAPVLVEAIGVHKSYGGNRVVRGIDMTVRTGEVMCLLGPSGSGKSTFLRCINHLEKIDAGTISVAGELVGYRRQGDRLHELRDAEIATRRADIGMVFQSFNLFPHMTVLQNLMEAPVGVRRETPRVARERALDLLSVVGLADKAAAYPRSLSGGQQQRVAIARALAMRPKLMLFDEPTSALDPELVGEVLDVMRGLADDGMTMIVVTHEIGFAREVADTVTFMDGGVVVESGPPAQVLGAPTHERTRSFLAKVL</sequence>
<dbReference type="InterPro" id="IPR017871">
    <property type="entry name" value="ABC_transporter-like_CS"/>
</dbReference>
<dbReference type="Gene3D" id="3.40.50.300">
    <property type="entry name" value="P-loop containing nucleotide triphosphate hydrolases"/>
    <property type="match status" value="1"/>
</dbReference>
<comment type="caution">
    <text evidence="12">The sequence shown here is derived from an EMBL/GenBank/DDBJ whole genome shotgun (WGS) entry which is preliminary data.</text>
</comment>
<evidence type="ECO:0000256" key="2">
    <source>
        <dbReference type="ARBA" id="ARBA00005417"/>
    </source>
</evidence>
<evidence type="ECO:0000256" key="8">
    <source>
        <dbReference type="ARBA" id="ARBA00023136"/>
    </source>
</evidence>
<dbReference type="InterPro" id="IPR050086">
    <property type="entry name" value="MetN_ABC_transporter-like"/>
</dbReference>
<evidence type="ECO:0000256" key="4">
    <source>
        <dbReference type="ARBA" id="ARBA00022475"/>
    </source>
</evidence>
<evidence type="ECO:0000256" key="3">
    <source>
        <dbReference type="ARBA" id="ARBA00022448"/>
    </source>
</evidence>
<gene>
    <name evidence="12" type="ORF">CLV49_0094</name>
</gene>
<dbReference type="InterPro" id="IPR030679">
    <property type="entry name" value="ABC_ATPase_HisP-typ"/>
</dbReference>
<dbReference type="PROSITE" id="PS50893">
    <property type="entry name" value="ABC_TRANSPORTER_2"/>
    <property type="match status" value="1"/>
</dbReference>
<dbReference type="Pfam" id="PF00005">
    <property type="entry name" value="ABC_tran"/>
    <property type="match status" value="1"/>
</dbReference>
<organism evidence="12 13">
    <name type="scientific">Labedella gwakjiensis</name>
    <dbReference type="NCBI Taxonomy" id="390269"/>
    <lineage>
        <taxon>Bacteria</taxon>
        <taxon>Bacillati</taxon>
        <taxon>Actinomycetota</taxon>
        <taxon>Actinomycetes</taxon>
        <taxon>Micrococcales</taxon>
        <taxon>Microbacteriaceae</taxon>
        <taxon>Labedella</taxon>
    </lineage>
</organism>
<keyword evidence="7" id="KW-0029">Amino-acid transport</keyword>
<name>A0A2P8GR95_9MICO</name>
<evidence type="ECO:0000259" key="11">
    <source>
        <dbReference type="PROSITE" id="PS50893"/>
    </source>
</evidence>
<comment type="subcellular location">
    <subcellularLocation>
        <location evidence="1">Cell membrane</location>
        <topology evidence="1">Peripheral membrane protein</topology>
    </subcellularLocation>
</comment>
<dbReference type="GO" id="GO:0005886">
    <property type="term" value="C:plasma membrane"/>
    <property type="evidence" value="ECO:0007669"/>
    <property type="project" value="UniProtKB-SubCell"/>
</dbReference>
<comment type="similarity">
    <text evidence="2">Belongs to the ABC transporter superfamily.</text>
</comment>
<accession>A0A2P8GR95</accession>
<dbReference type="GO" id="GO:0015426">
    <property type="term" value="F:ATPase-coupled polar amino acid-transporter activity"/>
    <property type="evidence" value="ECO:0007669"/>
    <property type="project" value="UniProtKB-EC"/>
</dbReference>
<evidence type="ECO:0000256" key="7">
    <source>
        <dbReference type="ARBA" id="ARBA00022970"/>
    </source>
</evidence>
<evidence type="ECO:0000256" key="5">
    <source>
        <dbReference type="ARBA" id="ARBA00022741"/>
    </source>
</evidence>
<protein>
    <recommendedName>
        <fullName evidence="9">ABC-type polar-amino-acid transporter</fullName>
        <ecNumber evidence="9">7.4.2.1</ecNumber>
    </recommendedName>
</protein>
<dbReference type="Proteomes" id="UP000241203">
    <property type="component" value="Unassembled WGS sequence"/>
</dbReference>
<keyword evidence="5" id="KW-0547">Nucleotide-binding</keyword>
<dbReference type="RefSeq" id="WP_424977960.1">
    <property type="nucleotide sequence ID" value="NZ_PYAU01000001.1"/>
</dbReference>
<comment type="catalytic activity">
    <reaction evidence="10">
        <text>a polar amino acid(out) + ATP + H2O = a polar amino acid(in) + ADP + phosphate + H(+)</text>
        <dbReference type="Rhea" id="RHEA:14673"/>
        <dbReference type="ChEBI" id="CHEBI:15377"/>
        <dbReference type="ChEBI" id="CHEBI:15378"/>
        <dbReference type="ChEBI" id="CHEBI:30616"/>
        <dbReference type="ChEBI" id="CHEBI:43474"/>
        <dbReference type="ChEBI" id="CHEBI:62031"/>
        <dbReference type="ChEBI" id="CHEBI:456216"/>
        <dbReference type="EC" id="7.4.2.1"/>
    </reaction>
    <physiologicalReaction direction="left-to-right" evidence="10">
        <dbReference type="Rhea" id="RHEA:14674"/>
    </physiologicalReaction>
</comment>
<dbReference type="GO" id="GO:0016887">
    <property type="term" value="F:ATP hydrolysis activity"/>
    <property type="evidence" value="ECO:0007669"/>
    <property type="project" value="InterPro"/>
</dbReference>
<dbReference type="InterPro" id="IPR003593">
    <property type="entry name" value="AAA+_ATPase"/>
</dbReference>
<evidence type="ECO:0000256" key="1">
    <source>
        <dbReference type="ARBA" id="ARBA00004202"/>
    </source>
</evidence>
<keyword evidence="6 12" id="KW-0067">ATP-binding</keyword>
<reference evidence="12 13" key="1">
    <citation type="submission" date="2018-03" db="EMBL/GenBank/DDBJ databases">
        <title>Genomic Encyclopedia of Archaeal and Bacterial Type Strains, Phase II (KMG-II): from individual species to whole genera.</title>
        <authorList>
            <person name="Goeker M."/>
        </authorList>
    </citation>
    <scope>NUCLEOTIDE SEQUENCE [LARGE SCALE GENOMIC DNA]</scope>
    <source>
        <strain evidence="12 13">DSM 21548</strain>
    </source>
</reference>
<dbReference type="PROSITE" id="PS00211">
    <property type="entry name" value="ABC_TRANSPORTER_1"/>
    <property type="match status" value="1"/>
</dbReference>
<dbReference type="EMBL" id="PYAU01000001">
    <property type="protein sequence ID" value="PSL36503.1"/>
    <property type="molecule type" value="Genomic_DNA"/>
</dbReference>
<dbReference type="FunFam" id="3.40.50.300:FF:000020">
    <property type="entry name" value="Amino acid ABC transporter ATP-binding component"/>
    <property type="match status" value="1"/>
</dbReference>
<dbReference type="CDD" id="cd03262">
    <property type="entry name" value="ABC_HisP_GlnQ"/>
    <property type="match status" value="1"/>
</dbReference>
<feature type="domain" description="ABC transporter" evidence="11">
    <location>
        <begin position="10"/>
        <end position="254"/>
    </location>
</feature>